<organism evidence="1">
    <name type="scientific">plant metagenome</name>
    <dbReference type="NCBI Taxonomy" id="1297885"/>
    <lineage>
        <taxon>unclassified sequences</taxon>
        <taxon>metagenomes</taxon>
        <taxon>organismal metagenomes</taxon>
    </lineage>
</organism>
<name>A0A484NTB7_9ZZZZ</name>
<protein>
    <submittedName>
        <fullName evidence="1">Putative lipoprotein</fullName>
    </submittedName>
</protein>
<keyword evidence="1" id="KW-0449">Lipoprotein</keyword>
<reference evidence="1" key="1">
    <citation type="submission" date="2019-03" db="EMBL/GenBank/DDBJ databases">
        <authorList>
            <person name="Danneels B."/>
        </authorList>
    </citation>
    <scope>NUCLEOTIDE SEQUENCE</scope>
</reference>
<proteinExistence type="predicted"/>
<dbReference type="NCBIfam" id="NF046053">
    <property type="entry name" value="lipo_BPTD_2524"/>
    <property type="match status" value="1"/>
</dbReference>
<sequence length="146" mass="15675">MLKKLAAVAAMAVGLAGCATDIAPQGGRAITDSFEVAVDYQEAWRRADEQMRQCLRGENGHSVRGGVDSTARTAVAEVVTRFSTSPLVQANIQARDGKRSAVSLAAWNVGVWNEEGLAALRESIEFGTPTCRAYMPKPKADPRRGR</sequence>
<gene>
    <name evidence="1" type="ORF">AMP9_2381</name>
</gene>
<evidence type="ECO:0000313" key="1">
    <source>
        <dbReference type="EMBL" id="VFR16666.1"/>
    </source>
</evidence>
<dbReference type="EMBL" id="CAADHY010000006">
    <property type="protein sequence ID" value="VFR16666.1"/>
    <property type="molecule type" value="Genomic_DNA"/>
</dbReference>
<accession>A0A484NTB7</accession>
<dbReference type="PROSITE" id="PS51257">
    <property type="entry name" value="PROKAR_LIPOPROTEIN"/>
    <property type="match status" value="1"/>
</dbReference>
<dbReference type="AlphaFoldDB" id="A0A484NTB7"/>